<keyword evidence="2" id="KW-0472">Membrane</keyword>
<sequence>MPVHRADTPTTVADSPHTRRKDYAMAQLALFLCDIAAVSLLVFGLYFPRHRRRDLVVAYLGVNVGVLAVAGSLSAAGTGTGLGLGLALFGVLSIIRLRSTELDQHEVAYYFSSLALGLLGAVETSTVWRSAGLMGLILAVLFVGDHPRLLRHHRRQVMVLDTALPDHTALVAHLEHTLGARVHSVGVQRVDLVNDTTVVDVRYRGAPGARPQGDTGRAGGTTAVAVRP</sequence>
<dbReference type="InterPro" id="IPR032531">
    <property type="entry name" value="DUF4956"/>
</dbReference>
<feature type="transmembrane region" description="Helical" evidence="2">
    <location>
        <begin position="24"/>
        <end position="48"/>
    </location>
</feature>
<keyword evidence="2" id="KW-0812">Transmembrane</keyword>
<dbReference type="EMBL" id="BAAASZ010000017">
    <property type="protein sequence ID" value="GAA2436543.1"/>
    <property type="molecule type" value="Genomic_DNA"/>
</dbReference>
<evidence type="ECO:0000256" key="1">
    <source>
        <dbReference type="SAM" id="MobiDB-lite"/>
    </source>
</evidence>
<proteinExistence type="predicted"/>
<feature type="transmembrane region" description="Helical" evidence="2">
    <location>
        <begin position="128"/>
        <end position="145"/>
    </location>
</feature>
<evidence type="ECO:0000256" key="2">
    <source>
        <dbReference type="SAM" id="Phobius"/>
    </source>
</evidence>
<dbReference type="Proteomes" id="UP001501638">
    <property type="component" value="Unassembled WGS sequence"/>
</dbReference>
<evidence type="ECO:0000313" key="3">
    <source>
        <dbReference type="EMBL" id="GAA2436543.1"/>
    </source>
</evidence>
<keyword evidence="2" id="KW-1133">Transmembrane helix</keyword>
<protein>
    <submittedName>
        <fullName evidence="3">DUF4956 domain-containing protein</fullName>
    </submittedName>
</protein>
<feature type="transmembrane region" description="Helical" evidence="2">
    <location>
        <begin position="55"/>
        <end position="73"/>
    </location>
</feature>
<comment type="caution">
    <text evidence="3">The sequence shown here is derived from an EMBL/GenBank/DDBJ whole genome shotgun (WGS) entry which is preliminary data.</text>
</comment>
<evidence type="ECO:0000313" key="4">
    <source>
        <dbReference type="Proteomes" id="UP001501638"/>
    </source>
</evidence>
<gene>
    <name evidence="3" type="ORF">GCM10010405_19650</name>
</gene>
<accession>A0ABN3JQM2</accession>
<feature type="region of interest" description="Disordered" evidence="1">
    <location>
        <begin position="204"/>
        <end position="228"/>
    </location>
</feature>
<reference evidence="3 4" key="1">
    <citation type="journal article" date="2019" name="Int. J. Syst. Evol. Microbiol.">
        <title>The Global Catalogue of Microorganisms (GCM) 10K type strain sequencing project: providing services to taxonomists for standard genome sequencing and annotation.</title>
        <authorList>
            <consortium name="The Broad Institute Genomics Platform"/>
            <consortium name="The Broad Institute Genome Sequencing Center for Infectious Disease"/>
            <person name="Wu L."/>
            <person name="Ma J."/>
        </authorList>
    </citation>
    <scope>NUCLEOTIDE SEQUENCE [LARGE SCALE GENOMIC DNA]</scope>
    <source>
        <strain evidence="3 4">JCM 6305</strain>
    </source>
</reference>
<dbReference type="Pfam" id="PF16316">
    <property type="entry name" value="DUF4956"/>
    <property type="match status" value="1"/>
</dbReference>
<keyword evidence="4" id="KW-1185">Reference proteome</keyword>
<name>A0ABN3JQM2_9ACTN</name>
<organism evidence="3 4">
    <name type="scientific">Streptomyces macrosporus</name>
    <dbReference type="NCBI Taxonomy" id="44032"/>
    <lineage>
        <taxon>Bacteria</taxon>
        <taxon>Bacillati</taxon>
        <taxon>Actinomycetota</taxon>
        <taxon>Actinomycetes</taxon>
        <taxon>Kitasatosporales</taxon>
        <taxon>Streptomycetaceae</taxon>
        <taxon>Streptomyces</taxon>
    </lineage>
</organism>